<protein>
    <submittedName>
        <fullName evidence="1">Uncharacterized protein</fullName>
    </submittedName>
</protein>
<accession>A0A8J7PRE2</accession>
<gene>
    <name evidence="1" type="ORF">J0H12_04995</name>
</gene>
<dbReference type="Proteomes" id="UP000664414">
    <property type="component" value="Unassembled WGS sequence"/>
</dbReference>
<organism evidence="1 2">
    <name type="scientific">Candidatus Paracaedimonas acanthamoebae</name>
    <dbReference type="NCBI Taxonomy" id="244581"/>
    <lineage>
        <taxon>Bacteria</taxon>
        <taxon>Pseudomonadati</taxon>
        <taxon>Pseudomonadota</taxon>
        <taxon>Alphaproteobacteria</taxon>
        <taxon>Holosporales</taxon>
        <taxon>Caedimonadaceae</taxon>
        <taxon>Candidatus Paracaedimonas</taxon>
    </lineage>
</organism>
<proteinExistence type="predicted"/>
<dbReference type="AlphaFoldDB" id="A0A8J7PRE2"/>
<reference evidence="1" key="1">
    <citation type="submission" date="2021-02" db="EMBL/GenBank/DDBJ databases">
        <title>Thiocyanate and organic carbon inputs drive convergent selection for specific autotrophic Afipia and Thiobacillus strains within complex microbiomes.</title>
        <authorList>
            <person name="Huddy R.J."/>
            <person name="Sachdeva R."/>
            <person name="Kadzinga F."/>
            <person name="Kantor R.S."/>
            <person name="Harrison S.T.L."/>
            <person name="Banfield J.F."/>
        </authorList>
    </citation>
    <scope>NUCLEOTIDE SEQUENCE</scope>
    <source>
        <strain evidence="1">SCN18_10_11_15_R4_P_38_20</strain>
    </source>
</reference>
<name>A0A8J7PRE2_9PROT</name>
<dbReference type="EMBL" id="JAFKGL010000019">
    <property type="protein sequence ID" value="MBN9413262.1"/>
    <property type="molecule type" value="Genomic_DNA"/>
</dbReference>
<sequence>MFTEKNLLKTQQDLSIINSRATLDLLKLKLLALSLAQQQTTTKENRFFNSFVRNRLD</sequence>
<evidence type="ECO:0000313" key="1">
    <source>
        <dbReference type="EMBL" id="MBN9413262.1"/>
    </source>
</evidence>
<evidence type="ECO:0000313" key="2">
    <source>
        <dbReference type="Proteomes" id="UP000664414"/>
    </source>
</evidence>
<comment type="caution">
    <text evidence="1">The sequence shown here is derived from an EMBL/GenBank/DDBJ whole genome shotgun (WGS) entry which is preliminary data.</text>
</comment>